<protein>
    <recommendedName>
        <fullName evidence="5">Dot/Icm T4SS effector</fullName>
    </recommendedName>
</protein>
<dbReference type="OrthoDB" id="9916409at2"/>
<sequence>MGDFVIRPYSEQLNGAVPKEGQLRNSGFVHALEDLKRKHGNLRTIEELPAHRKYQAQFLHRVTELFCEAETKQLMELLCESDRAAVNEVTEPEQQQELLKGIIFASLSTLVTAEISEGSNESIFDSNHVEGTSVTYKGSCGGYVGGGSELFRGLLASTGRTKLNEVSPGRMQTFMQTAKNFIEAYVYLPHEHLDKRSTLGFREKHAFSDIQNLDVSAYLKLSSKIILEASDKIVDENVTKQAEDLRIRKEEELLRAKEEHEAQLARVKKEKEAELAKKKLEQAKNPGSWSFGNLLPTFGVYSAAPKPAPETAPPVHPSNTQGNGEPAPTNTAGLG</sequence>
<dbReference type="Proteomes" id="UP000054725">
    <property type="component" value="Unassembled WGS sequence"/>
</dbReference>
<feature type="coiled-coil region" evidence="1">
    <location>
        <begin position="239"/>
        <end position="277"/>
    </location>
</feature>
<comment type="caution">
    <text evidence="3">The sequence shown here is derived from an EMBL/GenBank/DDBJ whole genome shotgun (WGS) entry which is preliminary data.</text>
</comment>
<feature type="compositionally biased region" description="Polar residues" evidence="2">
    <location>
        <begin position="318"/>
        <end position="335"/>
    </location>
</feature>
<evidence type="ECO:0000313" key="4">
    <source>
        <dbReference type="Proteomes" id="UP000054725"/>
    </source>
</evidence>
<organism evidence="3 4">
    <name type="scientific">Legionella nautarum</name>
    <dbReference type="NCBI Taxonomy" id="45070"/>
    <lineage>
        <taxon>Bacteria</taxon>
        <taxon>Pseudomonadati</taxon>
        <taxon>Pseudomonadota</taxon>
        <taxon>Gammaproteobacteria</taxon>
        <taxon>Legionellales</taxon>
        <taxon>Legionellaceae</taxon>
        <taxon>Legionella</taxon>
    </lineage>
</organism>
<evidence type="ECO:0000256" key="2">
    <source>
        <dbReference type="SAM" id="MobiDB-lite"/>
    </source>
</evidence>
<keyword evidence="4" id="KW-1185">Reference proteome</keyword>
<dbReference type="PATRIC" id="fig|45070.6.peg.2745"/>
<feature type="region of interest" description="Disordered" evidence="2">
    <location>
        <begin position="302"/>
        <end position="335"/>
    </location>
</feature>
<dbReference type="EMBL" id="LNYO01000024">
    <property type="protein sequence ID" value="KTD32954.1"/>
    <property type="molecule type" value="Genomic_DNA"/>
</dbReference>
<accession>A0A0W0WKV4</accession>
<evidence type="ECO:0000256" key="1">
    <source>
        <dbReference type="SAM" id="Coils"/>
    </source>
</evidence>
<feature type="compositionally biased region" description="Pro residues" evidence="2">
    <location>
        <begin position="306"/>
        <end position="316"/>
    </location>
</feature>
<evidence type="ECO:0000313" key="3">
    <source>
        <dbReference type="EMBL" id="KTD32954.1"/>
    </source>
</evidence>
<reference evidence="3 4" key="1">
    <citation type="submission" date="2015-11" db="EMBL/GenBank/DDBJ databases">
        <title>Genomic analysis of 38 Legionella species identifies large and diverse effector repertoires.</title>
        <authorList>
            <person name="Burstein D."/>
            <person name="Amaro F."/>
            <person name="Zusman T."/>
            <person name="Lifshitz Z."/>
            <person name="Cohen O."/>
            <person name="Gilbert J.A."/>
            <person name="Pupko T."/>
            <person name="Shuman H.A."/>
            <person name="Segal G."/>
        </authorList>
    </citation>
    <scope>NUCLEOTIDE SEQUENCE [LARGE SCALE GENOMIC DNA]</scope>
    <source>
        <strain evidence="3 4">ATCC 49506</strain>
    </source>
</reference>
<proteinExistence type="predicted"/>
<name>A0A0W0WKV4_9GAMM</name>
<gene>
    <name evidence="3" type="ORF">Lnau_2602</name>
</gene>
<dbReference type="AlphaFoldDB" id="A0A0W0WKV4"/>
<keyword evidence="1" id="KW-0175">Coiled coil</keyword>
<dbReference type="RefSeq" id="WP_058505586.1">
    <property type="nucleotide sequence ID" value="NZ_CAAAIF010000007.1"/>
</dbReference>
<evidence type="ECO:0008006" key="5">
    <source>
        <dbReference type="Google" id="ProtNLM"/>
    </source>
</evidence>